<dbReference type="EMBL" id="ML208271">
    <property type="protein sequence ID" value="TFK73984.1"/>
    <property type="molecule type" value="Genomic_DNA"/>
</dbReference>
<name>A0ACD3B8F7_9AGAR</name>
<dbReference type="Proteomes" id="UP000308600">
    <property type="component" value="Unassembled WGS sequence"/>
</dbReference>
<evidence type="ECO:0000313" key="2">
    <source>
        <dbReference type="Proteomes" id="UP000308600"/>
    </source>
</evidence>
<proteinExistence type="predicted"/>
<sequence>MDESDSDNEIGRGRPMRRSSSVESSPRQGRARSISPISDVGDPIVPGENASKDLTSTKNRPLIREAVAFSWDSSKSLAPVQAPIDTYEAQLPKLASSRKPRFLPGQAVPTQPRAKRAKRNQEFSAQTGRFRLGDASTANAGLGELAQQALASVLNPTNGAPPPTRRRGRKPAASKSNTSQVMAGDELLAHSHIGSSSNYYRRDYDLDFATPLSSASIDQQILSLQSNGLGMIGGQYGRVAIDTAHTSAHPHQPHINSQRLITLLITDLRSPAPDRQLAEVKVPLTPAENPDDGFRVDARDVCDQLQTSPSRIDGPAKVYALRGEFRQFFLRVSEMNLDDYGSANLYVSQKLSLEVFVEAMAPQYLPSGSGSQSVDPFNDYATNSPAGMRKRHRSPASDRSSVASTSRRIAAWQSLRQRSRSPSAGASSTSSSLAPYKRLRTREDNPMSDKEHSDTSLILARGRARQFEIPEQEIGSEDIHQQIIRTIETSAERDPDWMDFAATRLLGSLRVQDLIIQYRFVSRIVAAWEGRLVPCGFQQYYIRKHHILKAFSIEDDQFLARCEETLKLVGMFGPGGKIRAEPMIVDMMEEIDDPPPDQDIAIAFLEQLRSVHRTWKQSLPPIPRIIDR</sequence>
<gene>
    <name evidence="1" type="ORF">BDN72DRAFT_118510</name>
</gene>
<protein>
    <submittedName>
        <fullName evidence="1">Uncharacterized protein</fullName>
    </submittedName>
</protein>
<organism evidence="1 2">
    <name type="scientific">Pluteus cervinus</name>
    <dbReference type="NCBI Taxonomy" id="181527"/>
    <lineage>
        <taxon>Eukaryota</taxon>
        <taxon>Fungi</taxon>
        <taxon>Dikarya</taxon>
        <taxon>Basidiomycota</taxon>
        <taxon>Agaricomycotina</taxon>
        <taxon>Agaricomycetes</taxon>
        <taxon>Agaricomycetidae</taxon>
        <taxon>Agaricales</taxon>
        <taxon>Pluteineae</taxon>
        <taxon>Pluteaceae</taxon>
        <taxon>Pluteus</taxon>
    </lineage>
</organism>
<reference evidence="1 2" key="1">
    <citation type="journal article" date="2019" name="Nat. Ecol. Evol.">
        <title>Megaphylogeny resolves global patterns of mushroom evolution.</title>
        <authorList>
            <person name="Varga T."/>
            <person name="Krizsan K."/>
            <person name="Foldi C."/>
            <person name="Dima B."/>
            <person name="Sanchez-Garcia M."/>
            <person name="Sanchez-Ramirez S."/>
            <person name="Szollosi G.J."/>
            <person name="Szarkandi J.G."/>
            <person name="Papp V."/>
            <person name="Albert L."/>
            <person name="Andreopoulos W."/>
            <person name="Angelini C."/>
            <person name="Antonin V."/>
            <person name="Barry K.W."/>
            <person name="Bougher N.L."/>
            <person name="Buchanan P."/>
            <person name="Buyck B."/>
            <person name="Bense V."/>
            <person name="Catcheside P."/>
            <person name="Chovatia M."/>
            <person name="Cooper J."/>
            <person name="Damon W."/>
            <person name="Desjardin D."/>
            <person name="Finy P."/>
            <person name="Geml J."/>
            <person name="Haridas S."/>
            <person name="Hughes K."/>
            <person name="Justo A."/>
            <person name="Karasinski D."/>
            <person name="Kautmanova I."/>
            <person name="Kiss B."/>
            <person name="Kocsube S."/>
            <person name="Kotiranta H."/>
            <person name="LaButti K.M."/>
            <person name="Lechner B.E."/>
            <person name="Liimatainen K."/>
            <person name="Lipzen A."/>
            <person name="Lukacs Z."/>
            <person name="Mihaltcheva S."/>
            <person name="Morgado L.N."/>
            <person name="Niskanen T."/>
            <person name="Noordeloos M.E."/>
            <person name="Ohm R.A."/>
            <person name="Ortiz-Santana B."/>
            <person name="Ovrebo C."/>
            <person name="Racz N."/>
            <person name="Riley R."/>
            <person name="Savchenko A."/>
            <person name="Shiryaev A."/>
            <person name="Soop K."/>
            <person name="Spirin V."/>
            <person name="Szebenyi C."/>
            <person name="Tomsovsky M."/>
            <person name="Tulloss R.E."/>
            <person name="Uehling J."/>
            <person name="Grigoriev I.V."/>
            <person name="Vagvolgyi C."/>
            <person name="Papp T."/>
            <person name="Martin F.M."/>
            <person name="Miettinen O."/>
            <person name="Hibbett D.S."/>
            <person name="Nagy L.G."/>
        </authorList>
    </citation>
    <scope>NUCLEOTIDE SEQUENCE [LARGE SCALE GENOMIC DNA]</scope>
    <source>
        <strain evidence="1 2">NL-1719</strain>
    </source>
</reference>
<keyword evidence="2" id="KW-1185">Reference proteome</keyword>
<evidence type="ECO:0000313" key="1">
    <source>
        <dbReference type="EMBL" id="TFK73984.1"/>
    </source>
</evidence>
<accession>A0ACD3B8F7</accession>